<keyword evidence="3" id="KW-1185">Reference proteome</keyword>
<dbReference type="PRINTS" id="PR02040">
    <property type="entry name" value="CDK2IP"/>
</dbReference>
<dbReference type="InterPro" id="IPR023250">
    <property type="entry name" value="Cyclin-dep_Kinase_2_interact"/>
</dbReference>
<accession>A0A8C9XJ40</accession>
<evidence type="ECO:0000256" key="1">
    <source>
        <dbReference type="SAM" id="MobiDB-lite"/>
    </source>
</evidence>
<feature type="compositionally biased region" description="Low complexity" evidence="1">
    <location>
        <begin position="1"/>
        <end position="15"/>
    </location>
</feature>
<proteinExistence type="predicted"/>
<protein>
    <submittedName>
        <fullName evidence="2">Cyclin dependent kinase 2 interacting protein</fullName>
    </submittedName>
</protein>
<dbReference type="GeneTree" id="ENSGT00390000015784"/>
<dbReference type="PANTHER" id="PTHR15827:SF2">
    <property type="entry name" value="CYCLIN-DEPENDENT KINASE 2-INTERACTING PROTEIN"/>
    <property type="match status" value="1"/>
</dbReference>
<evidence type="ECO:0000313" key="3">
    <source>
        <dbReference type="Proteomes" id="UP000694568"/>
    </source>
</evidence>
<reference evidence="2" key="1">
    <citation type="submission" date="2025-08" db="UniProtKB">
        <authorList>
            <consortium name="Ensembl"/>
        </authorList>
    </citation>
    <scope>IDENTIFICATION</scope>
</reference>
<dbReference type="PANTHER" id="PTHR15827">
    <property type="entry name" value="CYCLIN-DEPENDENT KINASE 2-INTERACTING PROTEIN"/>
    <property type="match status" value="1"/>
</dbReference>
<reference evidence="2" key="2">
    <citation type="submission" date="2025-09" db="UniProtKB">
        <authorList>
            <consortium name="Ensembl"/>
        </authorList>
    </citation>
    <scope>IDENTIFICATION</scope>
</reference>
<evidence type="ECO:0000313" key="2">
    <source>
        <dbReference type="Ensembl" id="ENSSLUP00000009310.1"/>
    </source>
</evidence>
<dbReference type="Proteomes" id="UP000694568">
    <property type="component" value="Unplaced"/>
</dbReference>
<dbReference type="AlphaFoldDB" id="A0A8C9XJ40"/>
<feature type="region of interest" description="Disordered" evidence="1">
    <location>
        <begin position="1"/>
        <end position="20"/>
    </location>
</feature>
<organism evidence="2 3">
    <name type="scientific">Sander lucioperca</name>
    <name type="common">Pike-perch</name>
    <name type="synonym">Perca lucioperca</name>
    <dbReference type="NCBI Taxonomy" id="283035"/>
    <lineage>
        <taxon>Eukaryota</taxon>
        <taxon>Metazoa</taxon>
        <taxon>Chordata</taxon>
        <taxon>Craniata</taxon>
        <taxon>Vertebrata</taxon>
        <taxon>Euteleostomi</taxon>
        <taxon>Actinopterygii</taxon>
        <taxon>Neopterygii</taxon>
        <taxon>Teleostei</taxon>
        <taxon>Neoteleostei</taxon>
        <taxon>Acanthomorphata</taxon>
        <taxon>Eupercaria</taxon>
        <taxon>Perciformes</taxon>
        <taxon>Percoidei</taxon>
        <taxon>Percidae</taxon>
        <taxon>Luciopercinae</taxon>
        <taxon>Sander</taxon>
    </lineage>
</organism>
<dbReference type="Ensembl" id="ENSSLUT00000009606.1">
    <property type="protein sequence ID" value="ENSSLUP00000009310.1"/>
    <property type="gene ID" value="ENSSLUG00000004377.1"/>
</dbReference>
<sequence>LYNLQRPNNSSNSPKSNRKIKDNAADWHNLMLRWEKLNEDGFTAAGNITAITLTRSVTQSGGAAELQEECCKLQDVVHKMVAVVTKMERLMTSQRGVQDLEEFQFGPEGRTVPLFHSWSTKHFNEACGLLLASFQQELRLKQMILQEVGHTVTSDLCMVYLSCWLQQPFLPPPDQTHTGGSMLTFSLFTICG</sequence>
<name>A0A8C9XJ40_SANLU</name>